<gene>
    <name evidence="1" type="ORF">KDI_54100</name>
</gene>
<dbReference type="AlphaFoldDB" id="A0A5A5TL48"/>
<dbReference type="Gene3D" id="3.40.50.150">
    <property type="entry name" value="Vaccinia Virus protein VP39"/>
    <property type="match status" value="1"/>
</dbReference>
<organism evidence="1 2">
    <name type="scientific">Dictyobacter arantiisoli</name>
    <dbReference type="NCBI Taxonomy" id="2014874"/>
    <lineage>
        <taxon>Bacteria</taxon>
        <taxon>Bacillati</taxon>
        <taxon>Chloroflexota</taxon>
        <taxon>Ktedonobacteria</taxon>
        <taxon>Ktedonobacterales</taxon>
        <taxon>Dictyobacteraceae</taxon>
        <taxon>Dictyobacter</taxon>
    </lineage>
</organism>
<proteinExistence type="predicted"/>
<dbReference type="EMBL" id="BIXY01000155">
    <property type="protein sequence ID" value="GCF11846.1"/>
    <property type="molecule type" value="Genomic_DNA"/>
</dbReference>
<dbReference type="Proteomes" id="UP000322530">
    <property type="component" value="Unassembled WGS sequence"/>
</dbReference>
<dbReference type="RefSeq" id="WP_172632493.1">
    <property type="nucleotide sequence ID" value="NZ_BIXY01000155.1"/>
</dbReference>
<dbReference type="SUPFAM" id="SSF53335">
    <property type="entry name" value="S-adenosyl-L-methionine-dependent methyltransferases"/>
    <property type="match status" value="1"/>
</dbReference>
<accession>A0A5A5TL48</accession>
<protein>
    <recommendedName>
        <fullName evidence="3">Methyltransferase</fullName>
    </recommendedName>
</protein>
<sequence>MVRSRTDSRTSTELAQQLYRREQVRRINGRDVTVVDVRPESDTYAQPDDYHYAQPDRYPLVQPNDYRYVQPGDYRYIQPDQALVREPARTEAQKVPQELLIGFDQLAPDMRFDAATCLYVLHFLPDAAKLELLRNIRDRLQPGAPLYLISPVRGDETKFGVTNPTLRADFLGAWQYHGELMGMPKEQMAGIVAQLTEQMSQPQVATADSVQELLHEAGFRQVAPFFSMLGTMYGWIAR</sequence>
<comment type="caution">
    <text evidence="1">The sequence shown here is derived from an EMBL/GenBank/DDBJ whole genome shotgun (WGS) entry which is preliminary data.</text>
</comment>
<name>A0A5A5TL48_9CHLR</name>
<keyword evidence="2" id="KW-1185">Reference proteome</keyword>
<dbReference type="InterPro" id="IPR029063">
    <property type="entry name" value="SAM-dependent_MTases_sf"/>
</dbReference>
<evidence type="ECO:0008006" key="3">
    <source>
        <dbReference type="Google" id="ProtNLM"/>
    </source>
</evidence>
<evidence type="ECO:0000313" key="2">
    <source>
        <dbReference type="Proteomes" id="UP000322530"/>
    </source>
</evidence>
<evidence type="ECO:0000313" key="1">
    <source>
        <dbReference type="EMBL" id="GCF11846.1"/>
    </source>
</evidence>
<reference evidence="1 2" key="1">
    <citation type="submission" date="2019-01" db="EMBL/GenBank/DDBJ databases">
        <title>Draft genome sequence of Dictyobacter sp. Uno17.</title>
        <authorList>
            <person name="Wang C.M."/>
            <person name="Zheng Y."/>
            <person name="Sakai Y."/>
            <person name="Abe K."/>
            <person name="Yokota A."/>
            <person name="Yabe S."/>
        </authorList>
    </citation>
    <scope>NUCLEOTIDE SEQUENCE [LARGE SCALE GENOMIC DNA]</scope>
    <source>
        <strain evidence="1 2">Uno17</strain>
    </source>
</reference>